<reference evidence="1 2" key="1">
    <citation type="submission" date="2020-08" db="EMBL/GenBank/DDBJ databases">
        <title>Sequencing the genomes of 1000 actinobacteria strains.</title>
        <authorList>
            <person name="Klenk H.-P."/>
        </authorList>
    </citation>
    <scope>NUCLEOTIDE SEQUENCE [LARGE SCALE GENOMIC DNA]</scope>
    <source>
        <strain evidence="1 2">DSM 45823</strain>
    </source>
</reference>
<protein>
    <submittedName>
        <fullName evidence="1">Uncharacterized protein</fullName>
    </submittedName>
</protein>
<dbReference type="AlphaFoldDB" id="A0A7W3MUJ3"/>
<keyword evidence="2" id="KW-1185">Reference proteome</keyword>
<sequence>MAGAGPFLDDLSPYEIEIVDVGSRPSPDQADELALVVSTHDAGDPLLPRLPGSRVRFSGRDDCVGCSERAGLLEGFAAKWGIRSRGIRYGSG</sequence>
<organism evidence="1 2">
    <name type="scientific">Thermomonospora cellulosilytica</name>
    <dbReference type="NCBI Taxonomy" id="1411118"/>
    <lineage>
        <taxon>Bacteria</taxon>
        <taxon>Bacillati</taxon>
        <taxon>Actinomycetota</taxon>
        <taxon>Actinomycetes</taxon>
        <taxon>Streptosporangiales</taxon>
        <taxon>Thermomonosporaceae</taxon>
        <taxon>Thermomonospora</taxon>
    </lineage>
</organism>
<evidence type="ECO:0000313" key="1">
    <source>
        <dbReference type="EMBL" id="MBA9002166.1"/>
    </source>
</evidence>
<evidence type="ECO:0000313" key="2">
    <source>
        <dbReference type="Proteomes" id="UP000539313"/>
    </source>
</evidence>
<accession>A0A7W3MUJ3</accession>
<gene>
    <name evidence="1" type="ORF">HNR21_001048</name>
</gene>
<proteinExistence type="predicted"/>
<comment type="caution">
    <text evidence="1">The sequence shown here is derived from an EMBL/GenBank/DDBJ whole genome shotgun (WGS) entry which is preliminary data.</text>
</comment>
<dbReference type="Proteomes" id="UP000539313">
    <property type="component" value="Unassembled WGS sequence"/>
</dbReference>
<name>A0A7W3MUJ3_9ACTN</name>
<dbReference type="EMBL" id="JACJII010000001">
    <property type="protein sequence ID" value="MBA9002166.1"/>
    <property type="molecule type" value="Genomic_DNA"/>
</dbReference>